<keyword evidence="1" id="KW-1133">Transmembrane helix</keyword>
<name>A0A915INU1_ROMCU</name>
<dbReference type="AlphaFoldDB" id="A0A915INU1"/>
<proteinExistence type="predicted"/>
<feature type="transmembrane region" description="Helical" evidence="1">
    <location>
        <begin position="6"/>
        <end position="26"/>
    </location>
</feature>
<accession>A0A915INU1</accession>
<dbReference type="Proteomes" id="UP000887565">
    <property type="component" value="Unplaced"/>
</dbReference>
<keyword evidence="1" id="KW-0812">Transmembrane</keyword>
<keyword evidence="1" id="KW-0472">Membrane</keyword>
<keyword evidence="2" id="KW-1185">Reference proteome</keyword>
<feature type="transmembrane region" description="Helical" evidence="1">
    <location>
        <begin position="47"/>
        <end position="66"/>
    </location>
</feature>
<sequence length="92" mass="10627">VDNEYFVLKLILIVTRLLTVLLQAYNSESFVNIYLRHTIMRRRPCKVPWFCTAIGFAIGAFLGKNFEALSDYFPLTLGLRVHAAEIVRHDLL</sequence>
<reference evidence="3" key="1">
    <citation type="submission" date="2022-11" db="UniProtKB">
        <authorList>
            <consortium name="WormBaseParasite"/>
        </authorList>
    </citation>
    <scope>IDENTIFICATION</scope>
</reference>
<dbReference type="WBParaSite" id="nRc.2.0.1.t15652-RA">
    <property type="protein sequence ID" value="nRc.2.0.1.t15652-RA"/>
    <property type="gene ID" value="nRc.2.0.1.g15652"/>
</dbReference>
<evidence type="ECO:0000256" key="1">
    <source>
        <dbReference type="SAM" id="Phobius"/>
    </source>
</evidence>
<organism evidence="2 3">
    <name type="scientific">Romanomermis culicivorax</name>
    <name type="common">Nematode worm</name>
    <dbReference type="NCBI Taxonomy" id="13658"/>
    <lineage>
        <taxon>Eukaryota</taxon>
        <taxon>Metazoa</taxon>
        <taxon>Ecdysozoa</taxon>
        <taxon>Nematoda</taxon>
        <taxon>Enoplea</taxon>
        <taxon>Dorylaimia</taxon>
        <taxon>Mermithida</taxon>
        <taxon>Mermithoidea</taxon>
        <taxon>Mermithidae</taxon>
        <taxon>Romanomermis</taxon>
    </lineage>
</organism>
<evidence type="ECO:0000313" key="3">
    <source>
        <dbReference type="WBParaSite" id="nRc.2.0.1.t15652-RA"/>
    </source>
</evidence>
<evidence type="ECO:0000313" key="2">
    <source>
        <dbReference type="Proteomes" id="UP000887565"/>
    </source>
</evidence>
<protein>
    <submittedName>
        <fullName evidence="3">Uncharacterized protein</fullName>
    </submittedName>
</protein>